<protein>
    <recommendedName>
        <fullName evidence="6">Tetratricopeptide repeat protein</fullName>
    </recommendedName>
</protein>
<evidence type="ECO:0000256" key="1">
    <source>
        <dbReference type="SAM" id="MobiDB-lite"/>
    </source>
</evidence>
<keyword evidence="2" id="KW-0472">Membrane</keyword>
<evidence type="ECO:0008006" key="6">
    <source>
        <dbReference type="Google" id="ProtNLM"/>
    </source>
</evidence>
<name>A0ABW8J7I1_9GAMM</name>
<keyword evidence="2" id="KW-1133">Transmembrane helix</keyword>
<keyword evidence="2" id="KW-0812">Transmembrane</keyword>
<evidence type="ECO:0000256" key="3">
    <source>
        <dbReference type="SAM" id="SignalP"/>
    </source>
</evidence>
<dbReference type="Proteomes" id="UP001620339">
    <property type="component" value="Unassembled WGS sequence"/>
</dbReference>
<keyword evidence="3" id="KW-0732">Signal</keyword>
<dbReference type="EMBL" id="JADIKK010000008">
    <property type="protein sequence ID" value="MFK2877066.1"/>
    <property type="molecule type" value="Genomic_DNA"/>
</dbReference>
<proteinExistence type="predicted"/>
<dbReference type="RefSeq" id="WP_404613145.1">
    <property type="nucleotide sequence ID" value="NZ_JADIKK010000008.1"/>
</dbReference>
<reference evidence="4 5" key="1">
    <citation type="submission" date="2020-10" db="EMBL/GenBank/DDBJ databases">
        <title>Phylogeny of dyella-like bacteria.</title>
        <authorList>
            <person name="Fu J."/>
        </authorList>
    </citation>
    <scope>NUCLEOTIDE SEQUENCE [LARGE SCALE GENOMIC DNA]</scope>
    <source>
        <strain evidence="4 5">KACC 19113</strain>
    </source>
</reference>
<gene>
    <name evidence="4" type="ORF">ISP25_08310</name>
</gene>
<dbReference type="Gene3D" id="1.25.40.10">
    <property type="entry name" value="Tetratricopeptide repeat domain"/>
    <property type="match status" value="1"/>
</dbReference>
<feature type="signal peptide" evidence="3">
    <location>
        <begin position="1"/>
        <end position="22"/>
    </location>
</feature>
<comment type="caution">
    <text evidence="4">The sequence shown here is derived from an EMBL/GenBank/DDBJ whole genome shotgun (WGS) entry which is preliminary data.</text>
</comment>
<feature type="transmembrane region" description="Helical" evidence="2">
    <location>
        <begin position="778"/>
        <end position="798"/>
    </location>
</feature>
<dbReference type="InterPro" id="IPR011990">
    <property type="entry name" value="TPR-like_helical_dom_sf"/>
</dbReference>
<accession>A0ABW8J7I1</accession>
<feature type="chain" id="PRO_5046245322" description="Tetratricopeptide repeat protein" evidence="3">
    <location>
        <begin position="23"/>
        <end position="807"/>
    </location>
</feature>
<evidence type="ECO:0000256" key="2">
    <source>
        <dbReference type="SAM" id="Phobius"/>
    </source>
</evidence>
<dbReference type="SUPFAM" id="SSF48452">
    <property type="entry name" value="TPR-like"/>
    <property type="match status" value="1"/>
</dbReference>
<feature type="region of interest" description="Disordered" evidence="1">
    <location>
        <begin position="58"/>
        <end position="82"/>
    </location>
</feature>
<keyword evidence="5" id="KW-1185">Reference proteome</keyword>
<feature type="compositionally biased region" description="Basic and acidic residues" evidence="1">
    <location>
        <begin position="72"/>
        <end position="81"/>
    </location>
</feature>
<evidence type="ECO:0000313" key="4">
    <source>
        <dbReference type="EMBL" id="MFK2877066.1"/>
    </source>
</evidence>
<evidence type="ECO:0000313" key="5">
    <source>
        <dbReference type="Proteomes" id="UP001620339"/>
    </source>
</evidence>
<sequence>MFKRTWIAAVVAAAFAGAVAWACGPMFPNQLLDRRGATLKAVPQNSFAFEAQRLLPATDKLAGDESSPDDSGPAKKDDATEAKSLGVSVAQLASTRALRTLDSGDAAYEQGKDLPEDLRLYTAGAVDYAKGNADKAAARFEQVLALPPEQAKLRATWAAYMLGRIHAAKAHDATADAPAFANERTAAAKAFELVRTRAVEGASDTQGLAVASFGDEARLWLYDHGAQCSWAELYGVSPDTSSDDSGEASATAKDTAPACGTGLSPDDLKKAITLYAAQAGHQSDGAVNSLAAVADFVLRQPQLAEALIDSPVPQRLLVAYALARIGDGSDDTVAGAPRPKADPRLVALVQAIEKRGLDHVAGADRLASLAYQIGDYDLAAKLVDHSAGPLAEWLRAKLALQKGDLATAAAAYAAAAKAFPKADDPRAAIEPENVRLVTGEQGVLALARGDYVEAMGHLYDAASAAGGDGNEYTDDGSGRGYGNDAAYVAERVLTVDELKDFVDAHAPASPVPSGDKQTVGSLPLADNLRWLLARRLMREGRYDEALVYFPQDDDPRIAFTDDAGNRQAANLRSKARAYADAMHQAARTWTDIGKAQALYAAAVIARTDGMEILGYQQGPDFQDSDGAFQDGSGQTPDSLKQAYVTDGERQRYAASVARPDYRFHYRYIAADEASQAADLLPPRSQAFAAVLCQATGWMQQGPPDYDDNYPNYGQPAPKGISERRRRADAYYARYVKQGAYVDWASDFGDHCEEPDFNRARALQRSQEVRAVKHAVRRWFPLELGGLVLVVAGVVTLLVRRRRGKAPA</sequence>
<feature type="region of interest" description="Disordered" evidence="1">
    <location>
        <begin position="239"/>
        <end position="260"/>
    </location>
</feature>
<organism evidence="4 5">
    <name type="scientific">Rhodanobacter hydrolyticus</name>
    <dbReference type="NCBI Taxonomy" id="2250595"/>
    <lineage>
        <taxon>Bacteria</taxon>
        <taxon>Pseudomonadati</taxon>
        <taxon>Pseudomonadota</taxon>
        <taxon>Gammaproteobacteria</taxon>
        <taxon>Lysobacterales</taxon>
        <taxon>Rhodanobacteraceae</taxon>
        <taxon>Rhodanobacter</taxon>
    </lineage>
</organism>